<evidence type="ECO:0000313" key="3">
    <source>
        <dbReference type="EMBL" id="CAD7078457.1"/>
    </source>
</evidence>
<dbReference type="AlphaFoldDB" id="A0A7R8UEF4"/>
<dbReference type="InterPro" id="IPR008472">
    <property type="entry name" value="DUF753"/>
</dbReference>
<keyword evidence="1" id="KW-0732">Signal</keyword>
<dbReference type="PANTHER" id="PTHR21721">
    <property type="entry name" value="GH09876P-RELATED"/>
    <property type="match status" value="1"/>
</dbReference>
<dbReference type="Proteomes" id="UP000594454">
    <property type="component" value="Chromosome 1"/>
</dbReference>
<feature type="domain" description="DUF753" evidence="2">
    <location>
        <begin position="31"/>
        <end position="102"/>
    </location>
</feature>
<dbReference type="OMA" id="ADIRCLE"/>
<feature type="signal peptide" evidence="1">
    <location>
        <begin position="1"/>
        <end position="20"/>
    </location>
</feature>
<feature type="chain" id="PRO_5030604914" description="DUF753 domain-containing protein" evidence="1">
    <location>
        <begin position="21"/>
        <end position="313"/>
    </location>
</feature>
<feature type="domain" description="DUF753" evidence="2">
    <location>
        <begin position="110"/>
        <end position="177"/>
    </location>
</feature>
<organism evidence="3 4">
    <name type="scientific">Hermetia illucens</name>
    <name type="common">Black soldier fly</name>
    <dbReference type="NCBI Taxonomy" id="343691"/>
    <lineage>
        <taxon>Eukaryota</taxon>
        <taxon>Metazoa</taxon>
        <taxon>Ecdysozoa</taxon>
        <taxon>Arthropoda</taxon>
        <taxon>Hexapoda</taxon>
        <taxon>Insecta</taxon>
        <taxon>Pterygota</taxon>
        <taxon>Neoptera</taxon>
        <taxon>Endopterygota</taxon>
        <taxon>Diptera</taxon>
        <taxon>Brachycera</taxon>
        <taxon>Stratiomyomorpha</taxon>
        <taxon>Stratiomyidae</taxon>
        <taxon>Hermetiinae</taxon>
        <taxon>Hermetia</taxon>
    </lineage>
</organism>
<protein>
    <recommendedName>
        <fullName evidence="2">DUF753 domain-containing protein</fullName>
    </recommendedName>
</protein>
<dbReference type="PANTHER" id="PTHR21721:SF26">
    <property type="entry name" value="DUF753 DOMAIN-CONTAINING PROTEIN-RELATED"/>
    <property type="match status" value="1"/>
</dbReference>
<accession>A0A7R8UEF4</accession>
<dbReference type="Pfam" id="PF05444">
    <property type="entry name" value="DUF753"/>
    <property type="match status" value="3"/>
</dbReference>
<evidence type="ECO:0000256" key="1">
    <source>
        <dbReference type="SAM" id="SignalP"/>
    </source>
</evidence>
<evidence type="ECO:0000313" key="4">
    <source>
        <dbReference type="Proteomes" id="UP000594454"/>
    </source>
</evidence>
<sequence length="313" mass="33855">MTKILSLVLFSTFCLKLVLSDALIAARSSVQCYKCSGIECSRPTLVNQTTTCADPLDSCVTVFEEYSVAARGCYLEVPDKYRVKCQETGNLECDRCFGTLCNKYARADIRCLECDSSKDSKCLQNPSQMEPVRCPLLPTANSYCFVEYDEHSTIRGCMDNLRDEISCYDSQNCQLCLPAQDGGACNAFEFPSGRRQCLACSGDQCTSGSNNQTSAYCMKSGDQCVSMQMNGRVIKGCLQDLDQSQITFCNANPKSCTKCNSNFCNTITYNQNDGSGSGGTGNGGGGSGGAESTVTAKTQLIMLTLCLVLLKCL</sequence>
<proteinExistence type="predicted"/>
<keyword evidence="4" id="KW-1185">Reference proteome</keyword>
<gene>
    <name evidence="3" type="ORF">HERILL_LOCUS1724</name>
</gene>
<dbReference type="EMBL" id="LR899009">
    <property type="protein sequence ID" value="CAD7078457.1"/>
    <property type="molecule type" value="Genomic_DNA"/>
</dbReference>
<dbReference type="OrthoDB" id="7943935at2759"/>
<reference evidence="3 4" key="1">
    <citation type="submission" date="2020-11" db="EMBL/GenBank/DDBJ databases">
        <authorList>
            <person name="Wallbank WR R."/>
            <person name="Pardo Diaz C."/>
            <person name="Kozak K."/>
            <person name="Martin S."/>
            <person name="Jiggins C."/>
            <person name="Moest M."/>
            <person name="Warren A I."/>
            <person name="Generalovic N T."/>
            <person name="Byers J.R.P. K."/>
            <person name="Montejo-Kovacevich G."/>
            <person name="Yen C E."/>
        </authorList>
    </citation>
    <scope>NUCLEOTIDE SEQUENCE [LARGE SCALE GENOMIC DNA]</scope>
</reference>
<name>A0A7R8UEF4_HERIL</name>
<dbReference type="InParanoid" id="A0A7R8UEF4"/>
<feature type="domain" description="DUF753" evidence="2">
    <location>
        <begin position="196"/>
        <end position="265"/>
    </location>
</feature>
<evidence type="ECO:0000259" key="2">
    <source>
        <dbReference type="Pfam" id="PF05444"/>
    </source>
</evidence>